<evidence type="ECO:0000313" key="10">
    <source>
        <dbReference type="EMBL" id="ASV87045.1"/>
    </source>
</evidence>
<evidence type="ECO:0000256" key="1">
    <source>
        <dbReference type="ARBA" id="ARBA00022801"/>
    </source>
</evidence>
<evidence type="ECO:0000256" key="6">
    <source>
        <dbReference type="ARBA" id="ARBA00035033"/>
    </source>
</evidence>
<feature type="domain" description="Deacetylase sirtuin-type" evidence="9">
    <location>
        <begin position="1"/>
        <end position="281"/>
    </location>
</feature>
<organism evidence="10 11">
    <name type="scientific">Ochrobactrum quorumnocens</name>
    <dbReference type="NCBI Taxonomy" id="271865"/>
    <lineage>
        <taxon>Bacteria</taxon>
        <taxon>Pseudomonadati</taxon>
        <taxon>Pseudomonadota</taxon>
        <taxon>Alphaproteobacteria</taxon>
        <taxon>Hyphomicrobiales</taxon>
        <taxon>Brucellaceae</taxon>
        <taxon>Brucella/Ochrobactrum group</taxon>
        <taxon>Ochrobactrum</taxon>
    </lineage>
</organism>
<evidence type="ECO:0000256" key="2">
    <source>
        <dbReference type="ARBA" id="ARBA00023027"/>
    </source>
</evidence>
<evidence type="ECO:0000256" key="4">
    <source>
        <dbReference type="ARBA" id="ARBA00034327"/>
    </source>
</evidence>
<dbReference type="EMBL" id="CP022604">
    <property type="protein sequence ID" value="ASV87045.1"/>
    <property type="molecule type" value="Genomic_DNA"/>
</dbReference>
<dbReference type="OrthoDB" id="7357874at2"/>
<evidence type="ECO:0000256" key="5">
    <source>
        <dbReference type="ARBA" id="ARBA00035014"/>
    </source>
</evidence>
<evidence type="ECO:0000256" key="7">
    <source>
        <dbReference type="ARBA" id="ARBA00047575"/>
    </source>
</evidence>
<dbReference type="Pfam" id="PF18185">
    <property type="entry name" value="STALD"/>
    <property type="match status" value="1"/>
</dbReference>
<dbReference type="InterPro" id="IPR041486">
    <property type="entry name" value="ThsA_STALD"/>
</dbReference>
<dbReference type="PROSITE" id="PS50305">
    <property type="entry name" value="SIRTUIN"/>
    <property type="match status" value="1"/>
</dbReference>
<dbReference type="KEGG" id="och:CES85_2260"/>
<gene>
    <name evidence="10" type="ORF">CES85_2260</name>
</gene>
<dbReference type="Gene3D" id="3.40.50.450">
    <property type="match status" value="1"/>
</dbReference>
<evidence type="ECO:0000256" key="3">
    <source>
        <dbReference type="ARBA" id="ARBA00023118"/>
    </source>
</evidence>
<keyword evidence="2" id="KW-0520">NAD</keyword>
<evidence type="ECO:0000256" key="8">
    <source>
        <dbReference type="PROSITE-ProRule" id="PRU00236"/>
    </source>
</evidence>
<name>A0A248UJX4_9HYPH</name>
<dbReference type="SUPFAM" id="SSF52467">
    <property type="entry name" value="DHS-like NAD/FAD-binding domain"/>
    <property type="match status" value="1"/>
</dbReference>
<dbReference type="EC" id="3.2.2.5" evidence="4"/>
<proteinExistence type="inferred from homology"/>
<dbReference type="InterPro" id="IPR026590">
    <property type="entry name" value="Ssirtuin_cat_dom"/>
</dbReference>
<evidence type="ECO:0000313" key="11">
    <source>
        <dbReference type="Proteomes" id="UP000215256"/>
    </source>
</evidence>
<dbReference type="CDD" id="cd01406">
    <property type="entry name" value="SIR2-like"/>
    <property type="match status" value="1"/>
</dbReference>
<comment type="catalytic activity">
    <reaction evidence="7">
        <text>NAD(+) + H2O = ADP-D-ribose + nicotinamide + H(+)</text>
        <dbReference type="Rhea" id="RHEA:16301"/>
        <dbReference type="ChEBI" id="CHEBI:15377"/>
        <dbReference type="ChEBI" id="CHEBI:15378"/>
        <dbReference type="ChEBI" id="CHEBI:17154"/>
        <dbReference type="ChEBI" id="CHEBI:57540"/>
        <dbReference type="ChEBI" id="CHEBI:57967"/>
        <dbReference type="EC" id="3.2.2.5"/>
    </reaction>
    <physiologicalReaction direction="left-to-right" evidence="7">
        <dbReference type="Rhea" id="RHEA:16302"/>
    </physiologicalReaction>
</comment>
<dbReference type="SUPFAM" id="SSF102405">
    <property type="entry name" value="MCP/YpsA-like"/>
    <property type="match status" value="1"/>
</dbReference>
<dbReference type="Pfam" id="PF13289">
    <property type="entry name" value="SIR2_2"/>
    <property type="match status" value="1"/>
</dbReference>
<dbReference type="RefSeq" id="WP_095447453.1">
    <property type="nucleotide sequence ID" value="NZ_CP022604.1"/>
</dbReference>
<reference evidence="10 11" key="1">
    <citation type="submission" date="2017-07" db="EMBL/GenBank/DDBJ databases">
        <title>Phylogenetic study on the rhizospheric bacterium Ochrobactrum sp. A44.</title>
        <authorList>
            <person name="Krzyzanowska D.M."/>
            <person name="Ossowicki A."/>
            <person name="Rajewska M."/>
            <person name="Maciag T."/>
            <person name="Kaczynski Z."/>
            <person name="Czerwicka M."/>
            <person name="Jafra S."/>
        </authorList>
    </citation>
    <scope>NUCLEOTIDE SEQUENCE [LARGE SCALE GENOMIC DNA]</scope>
    <source>
        <strain evidence="10 11">A44</strain>
    </source>
</reference>
<dbReference type="AlphaFoldDB" id="A0A248UJX4"/>
<sequence>MKPKVKQFVERYLKEIVEGNAAVFAGAGLSAPAGFVNWRELLRPIAEELDLDADIETDFVALAQFHRNKHHGNKGQQNQLLIERFGVPKNPTANHNTLARLPIATYWTTNYDDLIEKSLSAQGKTPDIKYTEAHLALTRRGRDAVVFKMHGDISNPQDAVLAKDDYERYHVNRAAFVTALSGDLVSRTFLFLGFSFTDPNLDYILSRVRLNLDDNQRKHYCFFKKRTKMPGETDEAFKNAVVRQELVIADLLRFNIEAVLVDEYAEIDEALQMLHRHYRSKSVFVSGSADTFDPWGRSKVEAFSRILGSELAKHGYRVVTGLGKGVGDALLSGVVDQVYRTSRNQLDDALLVRPFPQQIADGDREAVWRRYREELIGEAGIAIFLLGNKNENGANIIADGMKQEFEIAARDKLMVIAMGTSGYAAKEIFDDVAAAPETFLSDLSAEAKSAVLLLGELDAEPDVLVSEILEAIATALKK</sequence>
<dbReference type="Proteomes" id="UP000215256">
    <property type="component" value="Chromosome 1"/>
</dbReference>
<evidence type="ECO:0000259" key="9">
    <source>
        <dbReference type="PROSITE" id="PS50305"/>
    </source>
</evidence>
<dbReference type="GO" id="GO:0051607">
    <property type="term" value="P:defense response to virus"/>
    <property type="evidence" value="ECO:0007669"/>
    <property type="project" value="UniProtKB-KW"/>
</dbReference>
<dbReference type="GO" id="GO:0003953">
    <property type="term" value="F:NAD+ nucleosidase activity"/>
    <property type="evidence" value="ECO:0007669"/>
    <property type="project" value="UniProtKB-EC"/>
</dbReference>
<comment type="caution">
    <text evidence="8">Lacks conserved residue(s) required for the propagation of feature annotation.</text>
</comment>
<comment type="similarity">
    <text evidence="5">Belongs to the soluble Thoeris ThsA family.</text>
</comment>
<dbReference type="InterPro" id="IPR029035">
    <property type="entry name" value="DHS-like_NAD/FAD-binding_dom"/>
</dbReference>
<keyword evidence="3" id="KW-0051">Antiviral defense</keyword>
<protein>
    <recommendedName>
        <fullName evidence="6">NAD(+) hydrolase ThsA</fullName>
        <ecNumber evidence="4">3.2.2.5</ecNumber>
    </recommendedName>
</protein>
<accession>A0A248UJX4</accession>
<keyword evidence="1" id="KW-0378">Hydrolase</keyword>